<dbReference type="InterPro" id="IPR006171">
    <property type="entry name" value="TOPRIM_dom"/>
</dbReference>
<evidence type="ECO:0000256" key="3">
    <source>
        <dbReference type="ARBA" id="ARBA00022552"/>
    </source>
</evidence>
<feature type="domain" description="Toprim" evidence="13">
    <location>
        <begin position="5"/>
        <end position="88"/>
    </location>
</feature>
<keyword evidence="9" id="KW-0460">Magnesium</keyword>
<dbReference type="RefSeq" id="WP_162361974.1">
    <property type="nucleotide sequence ID" value="NZ_CP047591.1"/>
</dbReference>
<comment type="function">
    <text evidence="11">Required for correct processing of both the 5' and 3' ends of 5S rRNA precursor. Cleaves both sides of a double-stranded region yielding mature 5S rRNA in one step.</text>
</comment>
<comment type="subcellular location">
    <subcellularLocation>
        <location evidence="11">Cytoplasm</location>
    </subcellularLocation>
</comment>
<evidence type="ECO:0000256" key="5">
    <source>
        <dbReference type="ARBA" id="ARBA00022723"/>
    </source>
</evidence>
<dbReference type="EC" id="3.1.26.8" evidence="11 12"/>
<reference evidence="14 15" key="1">
    <citation type="submission" date="2020-01" db="EMBL/GenBank/DDBJ databases">
        <title>Genomic analysis of Aminipila sp. CBA3637.</title>
        <authorList>
            <person name="Kim Y.B."/>
            <person name="Roh S.W."/>
        </authorList>
    </citation>
    <scope>NUCLEOTIDE SEQUENCE [LARGE SCALE GENOMIC DNA]</scope>
    <source>
        <strain evidence="14 15">CBA3637</strain>
    </source>
</reference>
<dbReference type="GO" id="GO:0005737">
    <property type="term" value="C:cytoplasm"/>
    <property type="evidence" value="ECO:0007669"/>
    <property type="project" value="UniProtKB-SubCell"/>
</dbReference>
<evidence type="ECO:0000313" key="15">
    <source>
        <dbReference type="Proteomes" id="UP000463883"/>
    </source>
</evidence>
<evidence type="ECO:0000256" key="9">
    <source>
        <dbReference type="ARBA" id="ARBA00022842"/>
    </source>
</evidence>
<gene>
    <name evidence="11 14" type="primary">rnmV</name>
    <name evidence="14" type="ORF">Ami3637_07145</name>
</gene>
<evidence type="ECO:0000256" key="7">
    <source>
        <dbReference type="ARBA" id="ARBA00022759"/>
    </source>
</evidence>
<dbReference type="Gene3D" id="3.40.1360.10">
    <property type="match status" value="1"/>
</dbReference>
<name>A0A6P1MHX3_9FIRM</name>
<dbReference type="Pfam" id="PF13331">
    <property type="entry name" value="DUF4093"/>
    <property type="match status" value="1"/>
</dbReference>
<keyword evidence="1 11" id="KW-0963">Cytoplasm</keyword>
<dbReference type="GO" id="GO:0019843">
    <property type="term" value="F:rRNA binding"/>
    <property type="evidence" value="ECO:0007669"/>
    <property type="project" value="UniProtKB-KW"/>
</dbReference>
<dbReference type="GO" id="GO:0043822">
    <property type="term" value="F:ribonuclease M5 activity"/>
    <property type="evidence" value="ECO:0007669"/>
    <property type="project" value="UniProtKB-UniRule"/>
</dbReference>
<evidence type="ECO:0000313" key="14">
    <source>
        <dbReference type="EMBL" id="QHI72204.1"/>
    </source>
</evidence>
<dbReference type="PANTHER" id="PTHR39156">
    <property type="entry name" value="RIBONUCLEASE M5"/>
    <property type="match status" value="1"/>
</dbReference>
<evidence type="ECO:0000256" key="12">
    <source>
        <dbReference type="NCBIfam" id="TIGR00334"/>
    </source>
</evidence>
<keyword evidence="8 11" id="KW-0378">Hydrolase</keyword>
<keyword evidence="15" id="KW-1185">Reference proteome</keyword>
<evidence type="ECO:0000256" key="4">
    <source>
        <dbReference type="ARBA" id="ARBA00022722"/>
    </source>
</evidence>
<dbReference type="PANTHER" id="PTHR39156:SF1">
    <property type="entry name" value="RIBONUCLEASE M5"/>
    <property type="match status" value="1"/>
</dbReference>
<dbReference type="Proteomes" id="UP000463883">
    <property type="component" value="Chromosome"/>
</dbReference>
<dbReference type="HAMAP" id="MF_01469">
    <property type="entry name" value="RNase_M5"/>
    <property type="match status" value="1"/>
</dbReference>
<dbReference type="InterPro" id="IPR025156">
    <property type="entry name" value="RNase_M5_C"/>
</dbReference>
<dbReference type="Pfam" id="PF01751">
    <property type="entry name" value="Toprim"/>
    <property type="match status" value="1"/>
</dbReference>
<accession>A0A6P1MHX3</accession>
<protein>
    <recommendedName>
        <fullName evidence="11 12">Ribonuclease M5</fullName>
        <ecNumber evidence="11 12">3.1.26.8</ecNumber>
    </recommendedName>
    <alternativeName>
        <fullName evidence="11">RNase M5</fullName>
    </alternativeName>
    <alternativeName>
        <fullName evidence="11">Ribosomal RNA terminal maturase M5</fullName>
    </alternativeName>
</protein>
<keyword evidence="3 11" id="KW-0698">rRNA processing</keyword>
<dbReference type="PROSITE" id="PS50880">
    <property type="entry name" value="TOPRIM"/>
    <property type="match status" value="1"/>
</dbReference>
<dbReference type="InterPro" id="IPR004466">
    <property type="entry name" value="RNase_M5"/>
</dbReference>
<organism evidence="14 15">
    <name type="scientific">Aminipila terrae</name>
    <dbReference type="NCBI Taxonomy" id="2697030"/>
    <lineage>
        <taxon>Bacteria</taxon>
        <taxon>Bacillati</taxon>
        <taxon>Bacillota</taxon>
        <taxon>Clostridia</taxon>
        <taxon>Peptostreptococcales</taxon>
        <taxon>Anaerovoracaceae</taxon>
        <taxon>Aminipila</taxon>
    </lineage>
</organism>
<evidence type="ECO:0000256" key="1">
    <source>
        <dbReference type="ARBA" id="ARBA00022490"/>
    </source>
</evidence>
<dbReference type="InterPro" id="IPR034141">
    <property type="entry name" value="TOPRIM_RNase_M5-like"/>
</dbReference>
<evidence type="ECO:0000256" key="8">
    <source>
        <dbReference type="ARBA" id="ARBA00022801"/>
    </source>
</evidence>
<evidence type="ECO:0000256" key="6">
    <source>
        <dbReference type="ARBA" id="ARBA00022730"/>
    </source>
</evidence>
<evidence type="ECO:0000259" key="13">
    <source>
        <dbReference type="PROSITE" id="PS50880"/>
    </source>
</evidence>
<comment type="catalytic activity">
    <reaction evidence="11">
        <text>Endonucleolytic cleavage of RNA, removing 21 and 42 nucleotides, respectively, from the 5'- and 3'-termini of a 5S-rRNA precursor.</text>
        <dbReference type="EC" id="3.1.26.8"/>
    </reaction>
</comment>
<keyword evidence="6 11" id="KW-0699">rRNA-binding</keyword>
<dbReference type="CDD" id="cd01027">
    <property type="entry name" value="TOPRIM_RNase_M5_like"/>
    <property type="match status" value="1"/>
</dbReference>
<keyword evidence="10 11" id="KW-0694">RNA-binding</keyword>
<evidence type="ECO:0000256" key="11">
    <source>
        <dbReference type="HAMAP-Rule" id="MF_01469"/>
    </source>
</evidence>
<dbReference type="KEGG" id="amic:Ami3637_07145"/>
<keyword evidence="5" id="KW-0479">Metal-binding</keyword>
<dbReference type="SUPFAM" id="SSF110455">
    <property type="entry name" value="Toprim domain"/>
    <property type="match status" value="1"/>
</dbReference>
<dbReference type="SMART" id="SM00493">
    <property type="entry name" value="TOPRIM"/>
    <property type="match status" value="1"/>
</dbReference>
<evidence type="ECO:0000256" key="10">
    <source>
        <dbReference type="ARBA" id="ARBA00022884"/>
    </source>
</evidence>
<keyword evidence="4 11" id="KW-0540">Nuclease</keyword>
<dbReference type="GO" id="GO:0006364">
    <property type="term" value="P:rRNA processing"/>
    <property type="evidence" value="ECO:0007669"/>
    <property type="project" value="UniProtKB-UniRule"/>
</dbReference>
<keyword evidence="2 11" id="KW-0690">Ribosome biogenesis</keyword>
<dbReference type="EMBL" id="CP047591">
    <property type="protein sequence ID" value="QHI72204.1"/>
    <property type="molecule type" value="Genomic_DNA"/>
</dbReference>
<proteinExistence type="inferred from homology"/>
<comment type="similarity">
    <text evidence="11">Belongs to the ribonuclease M5 family.</text>
</comment>
<sequence>MESIAEVIVVEGRDDQAAVKRAIDTETIATHGYGIKKSTWELIERAYNTRGIIIFTDPDFAGEEIRKKLKAKFPNAKDAYLAREDATVAGDIGIENAEPAVILEALEKAHCTKMNITPEFTMQDLMRYGLAGEAGASDKRSRLGKVLGIGYGNSTAFLNKLNQYGIARNEFEEEAGKL</sequence>
<dbReference type="AlphaFoldDB" id="A0A6P1MHX3"/>
<dbReference type="GO" id="GO:0046872">
    <property type="term" value="F:metal ion binding"/>
    <property type="evidence" value="ECO:0007669"/>
    <property type="project" value="UniProtKB-KW"/>
</dbReference>
<evidence type="ECO:0000256" key="2">
    <source>
        <dbReference type="ARBA" id="ARBA00022517"/>
    </source>
</evidence>
<dbReference type="NCBIfam" id="TIGR00334">
    <property type="entry name" value="5S_RNA_mat_M5"/>
    <property type="match status" value="1"/>
</dbReference>
<keyword evidence="7 11" id="KW-0255">Endonuclease</keyword>